<dbReference type="InParanoid" id="K3WZ81"/>
<sequence length="450" mass="49812">MNLLWLQRRNEEEISRRKQNEIQQRVNKWSLDRSRDESEYLRKRESMKLVAGLELVHRQEYDGNHTSYNKRTYEKRSETAGEIQARKMPDISGATIGGSRVEKISPSEERTRTNSNPQIIVMKSTKKQDVTRGGGMHFRNQLPTNYTPPSRLSNQSSSSSEGWRDRGLSTPSSSTPSSGKQSISMLSRPNRLHSDSSSESSGSSDDDDSINGDVDGDDQNEESVRGTHESVSHRAMKLQPYHVPIFTKPGSQDKSGGALLGNNKAKASTTRLTSHLGDPAPGASTVRRMSSAGMTTRATERRPSTDGGAINNHRLSADSKGEKIATKSAALLPSTTSAYSTGSMSMSDLRQRQLQEMEKIRFLFEQNNLTFSEQAFERGLLVPEDRSVLDCVHNLPLAGSRLLPNPLVDLRLKKGLTKKKKGGLKKKKKKKGTTKGTKTLKSGQAKVKKA</sequence>
<feature type="compositionally biased region" description="Basic and acidic residues" evidence="1">
    <location>
        <begin position="100"/>
        <end position="112"/>
    </location>
</feature>
<keyword evidence="3" id="KW-1185">Reference proteome</keyword>
<dbReference type="VEuPathDB" id="FungiDB:PYU1_G010260"/>
<accession>K3WZ81</accession>
<evidence type="ECO:0000313" key="2">
    <source>
        <dbReference type="EnsemblProtists" id="PYU1_T010280"/>
    </source>
</evidence>
<feature type="compositionally biased region" description="Low complexity" evidence="1">
    <location>
        <begin position="169"/>
        <end position="178"/>
    </location>
</feature>
<organism evidence="2 3">
    <name type="scientific">Globisporangium ultimum (strain ATCC 200006 / CBS 805.95 / DAOM BR144)</name>
    <name type="common">Pythium ultimum</name>
    <dbReference type="NCBI Taxonomy" id="431595"/>
    <lineage>
        <taxon>Eukaryota</taxon>
        <taxon>Sar</taxon>
        <taxon>Stramenopiles</taxon>
        <taxon>Oomycota</taxon>
        <taxon>Peronosporomycetes</taxon>
        <taxon>Pythiales</taxon>
        <taxon>Pythiaceae</taxon>
        <taxon>Globisporangium</taxon>
    </lineage>
</organism>
<feature type="region of interest" description="Disordered" evidence="1">
    <location>
        <begin position="92"/>
        <end position="314"/>
    </location>
</feature>
<reference evidence="2" key="3">
    <citation type="submission" date="2015-02" db="UniProtKB">
        <authorList>
            <consortium name="EnsemblProtists"/>
        </authorList>
    </citation>
    <scope>IDENTIFICATION</scope>
    <source>
        <strain evidence="2">DAOM BR144</strain>
    </source>
</reference>
<reference evidence="3" key="1">
    <citation type="journal article" date="2010" name="Genome Biol.">
        <title>Genome sequence of the necrotrophic plant pathogen Pythium ultimum reveals original pathogenicity mechanisms and effector repertoire.</title>
        <authorList>
            <person name="Levesque C.A."/>
            <person name="Brouwer H."/>
            <person name="Cano L."/>
            <person name="Hamilton J.P."/>
            <person name="Holt C."/>
            <person name="Huitema E."/>
            <person name="Raffaele S."/>
            <person name="Robideau G.P."/>
            <person name="Thines M."/>
            <person name="Win J."/>
            <person name="Zerillo M.M."/>
            <person name="Beakes G.W."/>
            <person name="Boore J.L."/>
            <person name="Busam D."/>
            <person name="Dumas B."/>
            <person name="Ferriera S."/>
            <person name="Fuerstenberg S.I."/>
            <person name="Gachon C.M."/>
            <person name="Gaulin E."/>
            <person name="Govers F."/>
            <person name="Grenville-Briggs L."/>
            <person name="Horner N."/>
            <person name="Hostetler J."/>
            <person name="Jiang R.H."/>
            <person name="Johnson J."/>
            <person name="Krajaejun T."/>
            <person name="Lin H."/>
            <person name="Meijer H.J."/>
            <person name="Moore B."/>
            <person name="Morris P."/>
            <person name="Phuntmart V."/>
            <person name="Puiu D."/>
            <person name="Shetty J."/>
            <person name="Stajich J.E."/>
            <person name="Tripathy S."/>
            <person name="Wawra S."/>
            <person name="van West P."/>
            <person name="Whitty B.R."/>
            <person name="Coutinho P.M."/>
            <person name="Henrissat B."/>
            <person name="Martin F."/>
            <person name="Thomas P.D."/>
            <person name="Tyler B.M."/>
            <person name="De Vries R.P."/>
            <person name="Kamoun S."/>
            <person name="Yandell M."/>
            <person name="Tisserat N."/>
            <person name="Buell C.R."/>
        </authorList>
    </citation>
    <scope>NUCLEOTIDE SEQUENCE</scope>
    <source>
        <strain evidence="3">DAOM:BR144</strain>
    </source>
</reference>
<evidence type="ECO:0000256" key="1">
    <source>
        <dbReference type="SAM" id="MobiDB-lite"/>
    </source>
</evidence>
<feature type="compositionally biased region" description="Basic and acidic residues" evidence="1">
    <location>
        <begin position="222"/>
        <end position="232"/>
    </location>
</feature>
<dbReference type="EnsemblProtists" id="PYU1_T010280">
    <property type="protein sequence ID" value="PYU1_T010280"/>
    <property type="gene ID" value="PYU1_G010260"/>
</dbReference>
<name>K3WZ81_GLOUD</name>
<evidence type="ECO:0000313" key="3">
    <source>
        <dbReference type="Proteomes" id="UP000019132"/>
    </source>
</evidence>
<proteinExistence type="predicted"/>
<reference evidence="3" key="2">
    <citation type="submission" date="2010-04" db="EMBL/GenBank/DDBJ databases">
        <authorList>
            <person name="Buell R."/>
            <person name="Hamilton J."/>
            <person name="Hostetler J."/>
        </authorList>
    </citation>
    <scope>NUCLEOTIDE SEQUENCE [LARGE SCALE GENOMIC DNA]</scope>
    <source>
        <strain evidence="3">DAOM:BR144</strain>
    </source>
</reference>
<dbReference type="eggNOG" id="ENOG502SMPN">
    <property type="taxonomic scope" value="Eukaryota"/>
</dbReference>
<feature type="compositionally biased region" description="Low complexity" evidence="1">
    <location>
        <begin position="150"/>
        <end position="160"/>
    </location>
</feature>
<feature type="region of interest" description="Disordered" evidence="1">
    <location>
        <begin position="414"/>
        <end position="450"/>
    </location>
</feature>
<dbReference type="HOGENOM" id="CLU_023552_0_0_1"/>
<feature type="compositionally biased region" description="Acidic residues" evidence="1">
    <location>
        <begin position="204"/>
        <end position="221"/>
    </location>
</feature>
<dbReference type="Proteomes" id="UP000019132">
    <property type="component" value="Unassembled WGS sequence"/>
</dbReference>
<feature type="compositionally biased region" description="Basic residues" evidence="1">
    <location>
        <begin position="414"/>
        <end position="433"/>
    </location>
</feature>
<protein>
    <submittedName>
        <fullName evidence="2">Uncharacterized protein</fullName>
    </submittedName>
</protein>
<dbReference type="EMBL" id="GL376602">
    <property type="status" value="NOT_ANNOTATED_CDS"/>
    <property type="molecule type" value="Genomic_DNA"/>
</dbReference>
<dbReference type="AlphaFoldDB" id="K3WZ81"/>
<dbReference type="OMA" id="WIRRRHE"/>